<keyword evidence="8" id="KW-1185">Reference proteome</keyword>
<feature type="transmembrane region" description="Helical" evidence="6">
    <location>
        <begin position="215"/>
        <end position="238"/>
    </location>
</feature>
<feature type="transmembrane region" description="Helical" evidence="6">
    <location>
        <begin position="385"/>
        <end position="404"/>
    </location>
</feature>
<evidence type="ECO:0000256" key="3">
    <source>
        <dbReference type="ARBA" id="ARBA00022692"/>
    </source>
</evidence>
<sequence length="412" mass="47893">MLKWLKLRKSGFWGGFIILIRTLGGLGMQKFVAILYGPAGTTLLSHFQNLISLFNQPIQDTVVQGFINAYPKDSFSKNKLMATAIGFTILIFLSTLFLLWILKAFPTDLFNFSSQNWGFILMAILFLCLQGIASAVLIAKQKLKLLGVLQLLQWIIIFTFLFILSGGIEETLQYYLYIQGMFTFIFIGVLYRDLLTFLPLSFTQDKEILNHFKQFLWMALAVWISSKWVDFFIREYAINLFGSTETGYWQSIVRISEAYRALFVSFLFLTFYPVISRLYHKSRDKMKVHFRKQVKILGFFTALFFILVFVFRAPIITMLYSSEYLQATPLFKFQILGDILAFASFPFALMLMVSVQTKKYILCELLSAFIFIIYIFAGNSIGIEILVYAHILRFVFYFTLVVFFTRKNWSFA</sequence>
<accession>A0A934WVN9</accession>
<evidence type="ECO:0000256" key="1">
    <source>
        <dbReference type="ARBA" id="ARBA00004651"/>
    </source>
</evidence>
<feature type="transmembrane region" description="Helical" evidence="6">
    <location>
        <begin position="333"/>
        <end position="353"/>
    </location>
</feature>
<evidence type="ECO:0000256" key="6">
    <source>
        <dbReference type="SAM" id="Phobius"/>
    </source>
</evidence>
<evidence type="ECO:0000313" key="7">
    <source>
        <dbReference type="EMBL" id="MBK6263822.1"/>
    </source>
</evidence>
<protein>
    <recommendedName>
        <fullName evidence="9">Polysaccharide biosynthesis protein</fullName>
    </recommendedName>
</protein>
<keyword evidence="5 6" id="KW-0472">Membrane</keyword>
<dbReference type="AlphaFoldDB" id="A0A934WVN9"/>
<evidence type="ECO:0000256" key="2">
    <source>
        <dbReference type="ARBA" id="ARBA00022475"/>
    </source>
</evidence>
<dbReference type="GO" id="GO:0005886">
    <property type="term" value="C:plasma membrane"/>
    <property type="evidence" value="ECO:0007669"/>
    <property type="project" value="UniProtKB-SubCell"/>
</dbReference>
<feature type="transmembrane region" description="Helical" evidence="6">
    <location>
        <begin position="174"/>
        <end position="194"/>
    </location>
</feature>
<dbReference type="EMBL" id="JAEQBW010000001">
    <property type="protein sequence ID" value="MBK6263822.1"/>
    <property type="molecule type" value="Genomic_DNA"/>
</dbReference>
<comment type="caution">
    <text evidence="7">The sequence shown here is derived from an EMBL/GenBank/DDBJ whole genome shotgun (WGS) entry which is preliminary data.</text>
</comment>
<feature type="transmembrane region" description="Helical" evidence="6">
    <location>
        <begin position="117"/>
        <end position="139"/>
    </location>
</feature>
<organism evidence="7 8">
    <name type="scientific">Marivirga aurantiaca</name>
    <dbReference type="NCBI Taxonomy" id="2802615"/>
    <lineage>
        <taxon>Bacteria</taxon>
        <taxon>Pseudomonadati</taxon>
        <taxon>Bacteroidota</taxon>
        <taxon>Cytophagia</taxon>
        <taxon>Cytophagales</taxon>
        <taxon>Marivirgaceae</taxon>
        <taxon>Marivirga</taxon>
    </lineage>
</organism>
<dbReference type="PANTHER" id="PTHR30250:SF11">
    <property type="entry name" value="O-ANTIGEN TRANSPORTER-RELATED"/>
    <property type="match status" value="1"/>
</dbReference>
<evidence type="ECO:0000256" key="5">
    <source>
        <dbReference type="ARBA" id="ARBA00023136"/>
    </source>
</evidence>
<feature type="transmembrane region" description="Helical" evidence="6">
    <location>
        <begin position="80"/>
        <end position="102"/>
    </location>
</feature>
<feature type="transmembrane region" description="Helical" evidence="6">
    <location>
        <begin position="296"/>
        <end position="321"/>
    </location>
</feature>
<keyword evidence="2" id="KW-1003">Cell membrane</keyword>
<proteinExistence type="predicted"/>
<dbReference type="Proteomes" id="UP000611723">
    <property type="component" value="Unassembled WGS sequence"/>
</dbReference>
<feature type="transmembrane region" description="Helical" evidence="6">
    <location>
        <begin position="360"/>
        <end position="379"/>
    </location>
</feature>
<feature type="transmembrane region" description="Helical" evidence="6">
    <location>
        <begin position="151"/>
        <end position="168"/>
    </location>
</feature>
<feature type="transmembrane region" description="Helical" evidence="6">
    <location>
        <begin position="258"/>
        <end position="275"/>
    </location>
</feature>
<comment type="subcellular location">
    <subcellularLocation>
        <location evidence="1">Cell membrane</location>
        <topology evidence="1">Multi-pass membrane protein</topology>
    </subcellularLocation>
</comment>
<keyword evidence="4 6" id="KW-1133">Transmembrane helix</keyword>
<name>A0A934WVN9_9BACT</name>
<evidence type="ECO:0008006" key="9">
    <source>
        <dbReference type="Google" id="ProtNLM"/>
    </source>
</evidence>
<dbReference type="PANTHER" id="PTHR30250">
    <property type="entry name" value="PST FAMILY PREDICTED COLANIC ACID TRANSPORTER"/>
    <property type="match status" value="1"/>
</dbReference>
<evidence type="ECO:0000256" key="4">
    <source>
        <dbReference type="ARBA" id="ARBA00022989"/>
    </source>
</evidence>
<keyword evidence="3 6" id="KW-0812">Transmembrane</keyword>
<dbReference type="InterPro" id="IPR050833">
    <property type="entry name" value="Poly_Biosynth_Transport"/>
</dbReference>
<dbReference type="RefSeq" id="WP_201429507.1">
    <property type="nucleotide sequence ID" value="NZ_JAEQBW010000001.1"/>
</dbReference>
<reference evidence="7" key="1">
    <citation type="submission" date="2021-01" db="EMBL/GenBank/DDBJ databases">
        <title>Marivirga aurantiaca sp. nov., isolated from intertidal surface sediments.</title>
        <authorList>
            <person name="Zhang M."/>
        </authorList>
    </citation>
    <scope>NUCLEOTIDE SEQUENCE</scope>
    <source>
        <strain evidence="7">S37H4</strain>
    </source>
</reference>
<evidence type="ECO:0000313" key="8">
    <source>
        <dbReference type="Proteomes" id="UP000611723"/>
    </source>
</evidence>
<gene>
    <name evidence="7" type="ORF">JKA74_02140</name>
</gene>